<keyword evidence="3" id="KW-1185">Reference proteome</keyword>
<name>A0A6A6RYA5_9PLEO</name>
<dbReference type="AlphaFoldDB" id="A0A6A6RYA5"/>
<dbReference type="Proteomes" id="UP000799753">
    <property type="component" value="Unassembled WGS sequence"/>
</dbReference>
<dbReference type="EMBL" id="MU006785">
    <property type="protein sequence ID" value="KAF2640340.1"/>
    <property type="molecule type" value="Genomic_DNA"/>
</dbReference>
<evidence type="ECO:0000313" key="2">
    <source>
        <dbReference type="EMBL" id="KAF2640340.1"/>
    </source>
</evidence>
<feature type="region of interest" description="Disordered" evidence="1">
    <location>
        <begin position="89"/>
        <end position="111"/>
    </location>
</feature>
<proteinExistence type="predicted"/>
<evidence type="ECO:0000256" key="1">
    <source>
        <dbReference type="SAM" id="MobiDB-lite"/>
    </source>
</evidence>
<gene>
    <name evidence="2" type="ORF">P280DRAFT_401012</name>
</gene>
<dbReference type="OrthoDB" id="5423551at2759"/>
<evidence type="ECO:0000313" key="3">
    <source>
        <dbReference type="Proteomes" id="UP000799753"/>
    </source>
</evidence>
<reference evidence="2" key="1">
    <citation type="journal article" date="2020" name="Stud. Mycol.">
        <title>101 Dothideomycetes genomes: a test case for predicting lifestyles and emergence of pathogens.</title>
        <authorList>
            <person name="Haridas S."/>
            <person name="Albert R."/>
            <person name="Binder M."/>
            <person name="Bloem J."/>
            <person name="Labutti K."/>
            <person name="Salamov A."/>
            <person name="Andreopoulos B."/>
            <person name="Baker S."/>
            <person name="Barry K."/>
            <person name="Bills G."/>
            <person name="Bluhm B."/>
            <person name="Cannon C."/>
            <person name="Castanera R."/>
            <person name="Culley D."/>
            <person name="Daum C."/>
            <person name="Ezra D."/>
            <person name="Gonzalez J."/>
            <person name="Henrissat B."/>
            <person name="Kuo A."/>
            <person name="Liang C."/>
            <person name="Lipzen A."/>
            <person name="Lutzoni F."/>
            <person name="Magnuson J."/>
            <person name="Mondo S."/>
            <person name="Nolan M."/>
            <person name="Ohm R."/>
            <person name="Pangilinan J."/>
            <person name="Park H.-J."/>
            <person name="Ramirez L."/>
            <person name="Alfaro M."/>
            <person name="Sun H."/>
            <person name="Tritt A."/>
            <person name="Yoshinaga Y."/>
            <person name="Zwiers L.-H."/>
            <person name="Turgeon B."/>
            <person name="Goodwin S."/>
            <person name="Spatafora J."/>
            <person name="Crous P."/>
            <person name="Grigoriev I."/>
        </authorList>
    </citation>
    <scope>NUCLEOTIDE SEQUENCE</scope>
    <source>
        <strain evidence="2">CBS 473.64</strain>
    </source>
</reference>
<organism evidence="2 3">
    <name type="scientific">Massarina eburnea CBS 473.64</name>
    <dbReference type="NCBI Taxonomy" id="1395130"/>
    <lineage>
        <taxon>Eukaryota</taxon>
        <taxon>Fungi</taxon>
        <taxon>Dikarya</taxon>
        <taxon>Ascomycota</taxon>
        <taxon>Pezizomycotina</taxon>
        <taxon>Dothideomycetes</taxon>
        <taxon>Pleosporomycetidae</taxon>
        <taxon>Pleosporales</taxon>
        <taxon>Massarineae</taxon>
        <taxon>Massarinaceae</taxon>
        <taxon>Massarina</taxon>
    </lineage>
</organism>
<protein>
    <submittedName>
        <fullName evidence="2">Uncharacterized protein</fullName>
    </submittedName>
</protein>
<sequence length="292" mass="32204">MTALSSSIPTASNIPDAIWPPTRTSSAVIPTYTGDPDYPVFPNGRYASRFYRVSWEKSGITNRDTDLWNECFLPANGGLAYIPAPYNTSVPSSSSGSGSDDAEDDAERKKKRSWISITVEKPDYDTEIAPCKRQAAINGNCYLQNTNGTFSGLQKYEGDFEEQQHCYCEKYPWWEAVLGCQKCFEMHGGIEGYHYFPELYISAFADTYCNANPIDEEFYAFHKAWKATAKEALIPSTTAKDVLGTQTAASLYFTETAAVSQKANNAGGRTRKRGSIWVLMGGIVVGVAVLCV</sequence>
<accession>A0A6A6RYA5</accession>